<keyword evidence="5" id="KW-0762">Sugar transport</keyword>
<comment type="caution">
    <text evidence="5">The sequence shown here is derived from an EMBL/GenBank/DDBJ whole genome shotgun (WGS) entry which is preliminary data.</text>
</comment>
<dbReference type="AlphaFoldDB" id="A0AAW8EX61"/>
<dbReference type="EMBL" id="JAUSXV010000001">
    <property type="protein sequence ID" value="MDQ0648040.1"/>
    <property type="molecule type" value="Genomic_DNA"/>
</dbReference>
<feature type="signal peptide" evidence="4">
    <location>
        <begin position="1"/>
        <end position="24"/>
    </location>
</feature>
<dbReference type="PANTHER" id="PTHR30061:SF50">
    <property type="entry name" value="MALTOSE_MALTODEXTRIN-BINDING PERIPLASMIC PROTEIN"/>
    <property type="match status" value="1"/>
</dbReference>
<dbReference type="PROSITE" id="PS51257">
    <property type="entry name" value="PROKAR_LIPOPROTEIN"/>
    <property type="match status" value="1"/>
</dbReference>
<keyword evidence="3 4" id="KW-0732">Signal</keyword>
<dbReference type="RefSeq" id="WP_307296379.1">
    <property type="nucleotide sequence ID" value="NZ_JAUSXV010000001.1"/>
</dbReference>
<proteinExistence type="inferred from homology"/>
<comment type="similarity">
    <text evidence="1">Belongs to the bacterial solute-binding protein 1 family.</text>
</comment>
<reference evidence="5 6" key="1">
    <citation type="submission" date="2023-07" db="EMBL/GenBank/DDBJ databases">
        <title>Comparative genomics of wheat-associated soil bacteria to identify genetic determinants of phenazine resistance.</title>
        <authorList>
            <person name="Mouncey N."/>
        </authorList>
    </citation>
    <scope>NUCLEOTIDE SEQUENCE [LARGE SCALE GENOMIC DNA]</scope>
    <source>
        <strain evidence="5 6">W4I9-1</strain>
    </source>
</reference>
<keyword evidence="6" id="KW-1185">Reference proteome</keyword>
<gene>
    <name evidence="5" type="ORF">QFZ53_002236</name>
</gene>
<feature type="chain" id="PRO_5043633898" evidence="4">
    <location>
        <begin position="25"/>
        <end position="418"/>
    </location>
</feature>
<evidence type="ECO:0000313" key="6">
    <source>
        <dbReference type="Proteomes" id="UP001244427"/>
    </source>
</evidence>
<dbReference type="GO" id="GO:1901982">
    <property type="term" value="F:maltose binding"/>
    <property type="evidence" value="ECO:0007669"/>
    <property type="project" value="TreeGrafter"/>
</dbReference>
<dbReference type="PANTHER" id="PTHR30061">
    <property type="entry name" value="MALTOSE-BINDING PERIPLASMIC PROTEIN"/>
    <property type="match status" value="1"/>
</dbReference>
<evidence type="ECO:0000256" key="4">
    <source>
        <dbReference type="SAM" id="SignalP"/>
    </source>
</evidence>
<organism evidence="5 6">
    <name type="scientific">Microbacterium natoriense</name>
    <dbReference type="NCBI Taxonomy" id="284570"/>
    <lineage>
        <taxon>Bacteria</taxon>
        <taxon>Bacillati</taxon>
        <taxon>Actinomycetota</taxon>
        <taxon>Actinomycetes</taxon>
        <taxon>Micrococcales</taxon>
        <taxon>Microbacteriaceae</taxon>
        <taxon>Microbacterium</taxon>
    </lineage>
</organism>
<dbReference type="GO" id="GO:0015768">
    <property type="term" value="P:maltose transport"/>
    <property type="evidence" value="ECO:0007669"/>
    <property type="project" value="TreeGrafter"/>
</dbReference>
<evidence type="ECO:0000313" key="5">
    <source>
        <dbReference type="EMBL" id="MDQ0648040.1"/>
    </source>
</evidence>
<dbReference type="GO" id="GO:0055052">
    <property type="term" value="C:ATP-binding cassette (ABC) transporter complex, substrate-binding subunit-containing"/>
    <property type="evidence" value="ECO:0007669"/>
    <property type="project" value="TreeGrafter"/>
</dbReference>
<sequence length="418" mass="43422">MTRVRIFRRVAVTVMALTATASLAACGSLGGGGADSTASAGDGVITFWHYYGDPHGEALNAVLSAYTEETGIEVEARFIPYDDFNRTLQQAAAAGELPDIALINAFDTAQMADAGIIEDLSSYVDAWGQQDAYYATGWESGQVDGATFAIPHLADVYALYYNEEILAEAGVEVPETWEEMEAAAAQITASGAASYGLAMSGIEGAEGATGILLRTLAAGGDLSDFGGDAGVTALESVQRMTESGALSKGFLTWNEDDAMAAFTNGEAGMAINSASAINVVRDNAPDLSWSVAPLPADKTEATYLSAENLTIGAGSGDADAAWDLIEWMQRPEVLESYLPARNKLPARDDVPGAVTDPVRATFADQLVHAWAPNGDLAARSNEALSLVQQALQSVISGTSSPTDAAADAQAAIDEALGN</sequence>
<protein>
    <submittedName>
        <fullName evidence="5">Multiple sugar transport system substrate-binding protein</fullName>
    </submittedName>
</protein>
<dbReference type="GO" id="GO:0042956">
    <property type="term" value="P:maltodextrin transmembrane transport"/>
    <property type="evidence" value="ECO:0007669"/>
    <property type="project" value="TreeGrafter"/>
</dbReference>
<evidence type="ECO:0000256" key="3">
    <source>
        <dbReference type="ARBA" id="ARBA00022729"/>
    </source>
</evidence>
<accession>A0AAW8EX61</accession>
<dbReference type="Gene3D" id="3.40.190.10">
    <property type="entry name" value="Periplasmic binding protein-like II"/>
    <property type="match status" value="1"/>
</dbReference>
<dbReference type="Pfam" id="PF01547">
    <property type="entry name" value="SBP_bac_1"/>
    <property type="match status" value="1"/>
</dbReference>
<evidence type="ECO:0000256" key="1">
    <source>
        <dbReference type="ARBA" id="ARBA00008520"/>
    </source>
</evidence>
<evidence type="ECO:0000256" key="2">
    <source>
        <dbReference type="ARBA" id="ARBA00022448"/>
    </source>
</evidence>
<name>A0AAW8EX61_9MICO</name>
<keyword evidence="2" id="KW-0813">Transport</keyword>
<dbReference type="InterPro" id="IPR006059">
    <property type="entry name" value="SBP"/>
</dbReference>
<dbReference type="SUPFAM" id="SSF53850">
    <property type="entry name" value="Periplasmic binding protein-like II"/>
    <property type="match status" value="1"/>
</dbReference>
<dbReference type="Proteomes" id="UP001244427">
    <property type="component" value="Unassembled WGS sequence"/>
</dbReference>